<evidence type="ECO:0000313" key="2">
    <source>
        <dbReference type="Proteomes" id="UP001558632"/>
    </source>
</evidence>
<dbReference type="EMBL" id="JBEUSY010000459">
    <property type="protein sequence ID" value="KAL1231508.1"/>
    <property type="molecule type" value="Genomic_DNA"/>
</dbReference>
<reference evidence="1 2" key="1">
    <citation type="submission" date="2024-07" db="EMBL/GenBank/DDBJ databases">
        <title>Enhanced genomic and transcriptomic resources for Trichinella pseudospiralis and T. spiralis underpin the discovery of pronounced molecular differences between stages and species.</title>
        <authorList>
            <person name="Pasi K.K."/>
            <person name="La Rosa G."/>
            <person name="Gomez-Morales M.A."/>
            <person name="Tosini F."/>
            <person name="Sumanam S."/>
            <person name="Young N.D."/>
            <person name="Chang B.C."/>
            <person name="Robin G.B."/>
        </authorList>
    </citation>
    <scope>NUCLEOTIDE SEQUENCE [LARGE SCALE GENOMIC DNA]</scope>
    <source>
        <strain evidence="1">ISS534</strain>
    </source>
</reference>
<dbReference type="GO" id="GO:0051301">
    <property type="term" value="P:cell division"/>
    <property type="evidence" value="ECO:0007669"/>
    <property type="project" value="UniProtKB-KW"/>
</dbReference>
<keyword evidence="1" id="KW-0131">Cell cycle</keyword>
<evidence type="ECO:0000313" key="1">
    <source>
        <dbReference type="EMBL" id="KAL1231508.1"/>
    </source>
</evidence>
<keyword evidence="2" id="KW-1185">Reference proteome</keyword>
<comment type="caution">
    <text evidence="1">The sequence shown here is derived from an EMBL/GenBank/DDBJ whole genome shotgun (WGS) entry which is preliminary data.</text>
</comment>
<gene>
    <name evidence="1" type="ORF">TSPI_09763</name>
</gene>
<proteinExistence type="predicted"/>
<organism evidence="1 2">
    <name type="scientific">Trichinella spiralis</name>
    <name type="common">Trichina worm</name>
    <dbReference type="NCBI Taxonomy" id="6334"/>
    <lineage>
        <taxon>Eukaryota</taxon>
        <taxon>Metazoa</taxon>
        <taxon>Ecdysozoa</taxon>
        <taxon>Nematoda</taxon>
        <taxon>Enoplea</taxon>
        <taxon>Dorylaimia</taxon>
        <taxon>Trichinellida</taxon>
        <taxon>Trichinellidae</taxon>
        <taxon>Trichinella</taxon>
    </lineage>
</organism>
<name>A0ABR3K7F1_TRISP</name>
<keyword evidence="1" id="KW-0132">Cell division</keyword>
<accession>A0ABR3K7F1</accession>
<protein>
    <submittedName>
        <fullName evidence="1">Cell division protein SepF</fullName>
    </submittedName>
</protein>
<dbReference type="Proteomes" id="UP001558632">
    <property type="component" value="Unassembled WGS sequence"/>
</dbReference>
<sequence>MPVIIGPLDPCGFFPTESGLRISRWKIDFFNKNKPHQLNGTPTINHGVKNFQIFRHSRFDFSPLSVSLLRTKELLLKEIKAKADLI</sequence>